<evidence type="ECO:0000313" key="2">
    <source>
        <dbReference type="Proteomes" id="UP000221438"/>
    </source>
</evidence>
<reference evidence="1 2" key="1">
    <citation type="submission" date="2017-09" db="EMBL/GenBank/DDBJ databases">
        <title>Large-scale bioinformatics analysis of Bacillus genomes uncovers conserved roles of natural products in bacterial physiology.</title>
        <authorList>
            <consortium name="Agbiome Team Llc"/>
            <person name="Bleich R.M."/>
            <person name="Grubbs K.J."/>
            <person name="Santa Maria K.C."/>
            <person name="Allen S.E."/>
            <person name="Farag S."/>
            <person name="Shank E.A."/>
            <person name="Bowers A."/>
        </authorList>
    </citation>
    <scope>NUCLEOTIDE SEQUENCE [LARGE SCALE GENOMIC DNA]</scope>
    <source>
        <strain evidence="1 2">AFS046104</strain>
    </source>
</reference>
<comment type="caution">
    <text evidence="1">The sequence shown here is derived from an EMBL/GenBank/DDBJ whole genome shotgun (WGS) entry which is preliminary data.</text>
</comment>
<evidence type="ECO:0000313" key="1">
    <source>
        <dbReference type="EMBL" id="PGQ05150.1"/>
    </source>
</evidence>
<proteinExistence type="predicted"/>
<gene>
    <name evidence="1" type="ORF">COA08_27615</name>
</gene>
<dbReference type="EMBL" id="NUJQ01000051">
    <property type="protein sequence ID" value="PGQ05150.1"/>
    <property type="molecule type" value="Genomic_DNA"/>
</dbReference>
<dbReference type="Proteomes" id="UP000221438">
    <property type="component" value="Unassembled WGS sequence"/>
</dbReference>
<sequence>MEKIITAKTGDYVQFPYRDNPSLKLTGYVVNVLTNTIVVDVSEILQIQENELIEIRQVVKHGCYERISKHGEKSIS</sequence>
<dbReference type="AlphaFoldDB" id="A0A2A8TX48"/>
<protein>
    <submittedName>
        <fullName evidence="1">DUF2187 domain-containing protein</fullName>
    </submittedName>
</protein>
<accession>A0A2A8TX48</accession>
<dbReference type="InterPro" id="IPR018690">
    <property type="entry name" value="DUF2187"/>
</dbReference>
<organism evidence="1 2">
    <name type="scientific">Bacillus cereus</name>
    <dbReference type="NCBI Taxonomy" id="1396"/>
    <lineage>
        <taxon>Bacteria</taxon>
        <taxon>Bacillati</taxon>
        <taxon>Bacillota</taxon>
        <taxon>Bacilli</taxon>
        <taxon>Bacillales</taxon>
        <taxon>Bacillaceae</taxon>
        <taxon>Bacillus</taxon>
        <taxon>Bacillus cereus group</taxon>
    </lineage>
</organism>
<dbReference type="RefSeq" id="WP_097833020.1">
    <property type="nucleotide sequence ID" value="NZ_NTUE01000060.1"/>
</dbReference>
<name>A0A2A8TX48_BACCE</name>
<dbReference type="Pfam" id="PF09953">
    <property type="entry name" value="DUF2187"/>
    <property type="match status" value="1"/>
</dbReference>